<dbReference type="KEGG" id="sky:D0C37_09405"/>
<feature type="region of interest" description="Disordered" evidence="1">
    <location>
        <begin position="1"/>
        <end position="62"/>
    </location>
</feature>
<evidence type="ECO:0000256" key="1">
    <source>
        <dbReference type="SAM" id="MobiDB-lite"/>
    </source>
</evidence>
<reference evidence="2 3" key="1">
    <citation type="submission" date="2018-08" db="EMBL/GenBank/DDBJ databases">
        <authorList>
            <person name="Ferrada E.E."/>
            <person name="Latorre B.A."/>
        </authorList>
    </citation>
    <scope>NUCLEOTIDE SEQUENCE [LARGE SCALE GENOMIC DNA]</scope>
    <source>
        <strain evidence="2 3">VK-A60T</strain>
    </source>
</reference>
<accession>A0A385D8T5</accession>
<proteinExistence type="predicted"/>
<dbReference type="AlphaFoldDB" id="A0A385D8T5"/>
<name>A0A385D8T5_9ACTN</name>
<protein>
    <submittedName>
        <fullName evidence="2">Uncharacterized protein</fullName>
    </submittedName>
</protein>
<evidence type="ECO:0000313" key="2">
    <source>
        <dbReference type="EMBL" id="AXQ54798.1"/>
    </source>
</evidence>
<organism evidence="2 3">
    <name type="scientific">Streptomyces koyangensis</name>
    <dbReference type="NCBI Taxonomy" id="188770"/>
    <lineage>
        <taxon>Bacteria</taxon>
        <taxon>Bacillati</taxon>
        <taxon>Actinomycetota</taxon>
        <taxon>Actinomycetes</taxon>
        <taxon>Kitasatosporales</taxon>
        <taxon>Streptomycetaceae</taxon>
        <taxon>Streptomyces</taxon>
        <taxon>Streptomyces aurantiacus group</taxon>
    </lineage>
</organism>
<dbReference type="EMBL" id="CP031742">
    <property type="protein sequence ID" value="AXQ54798.1"/>
    <property type="molecule type" value="Genomic_DNA"/>
</dbReference>
<sequence>MGRACGREAGTGRWPGRGRGARTRVPGRPLRRAPGRRVVRRLVPPRPGAVGPSPGHRRWHRG</sequence>
<dbReference type="Proteomes" id="UP000259636">
    <property type="component" value="Chromosome"/>
</dbReference>
<gene>
    <name evidence="2" type="ORF">D0C37_09405</name>
</gene>
<feature type="compositionally biased region" description="Basic residues" evidence="1">
    <location>
        <begin position="29"/>
        <end position="40"/>
    </location>
</feature>
<evidence type="ECO:0000313" key="3">
    <source>
        <dbReference type="Proteomes" id="UP000259636"/>
    </source>
</evidence>